<name>A0A084U7E1_9HYPH</name>
<evidence type="ECO:0000313" key="2">
    <source>
        <dbReference type="EMBL" id="KFB08877.1"/>
    </source>
</evidence>
<dbReference type="RefSeq" id="WP_161782009.1">
    <property type="nucleotide sequence ID" value="NZ_JMQM01000002.1"/>
</dbReference>
<keyword evidence="1" id="KW-1133">Transmembrane helix</keyword>
<accession>A0A084U7E1</accession>
<gene>
    <name evidence="2" type="ORF">EL18_03132</name>
</gene>
<evidence type="ECO:0000256" key="1">
    <source>
        <dbReference type="SAM" id="Phobius"/>
    </source>
</evidence>
<organism evidence="2 3">
    <name type="scientific">Nitratireductor basaltis</name>
    <dbReference type="NCBI Taxonomy" id="472175"/>
    <lineage>
        <taxon>Bacteria</taxon>
        <taxon>Pseudomonadati</taxon>
        <taxon>Pseudomonadota</taxon>
        <taxon>Alphaproteobacteria</taxon>
        <taxon>Hyphomicrobiales</taxon>
        <taxon>Phyllobacteriaceae</taxon>
        <taxon>Nitratireductor</taxon>
    </lineage>
</organism>
<keyword evidence="1" id="KW-0812">Transmembrane</keyword>
<comment type="caution">
    <text evidence="2">The sequence shown here is derived from an EMBL/GenBank/DDBJ whole genome shotgun (WGS) entry which is preliminary data.</text>
</comment>
<keyword evidence="3" id="KW-1185">Reference proteome</keyword>
<evidence type="ECO:0000313" key="3">
    <source>
        <dbReference type="Proteomes" id="UP000053675"/>
    </source>
</evidence>
<reference evidence="2 3" key="1">
    <citation type="submission" date="2014-05" db="EMBL/GenBank/DDBJ databases">
        <title>Draft Genome Sequence of Nitratireductor basaltis Strain UMTGB225, A Marine Bacterium Isolated from Green Barrel Tunicate.</title>
        <authorList>
            <person name="Gan H.Y."/>
        </authorList>
    </citation>
    <scope>NUCLEOTIDE SEQUENCE [LARGE SCALE GENOMIC DNA]</scope>
    <source>
        <strain evidence="2 3">UMTGB225</strain>
    </source>
</reference>
<dbReference type="AlphaFoldDB" id="A0A084U7E1"/>
<protein>
    <submittedName>
        <fullName evidence="2">Uncharacterized protein</fullName>
    </submittedName>
</protein>
<proteinExistence type="predicted"/>
<dbReference type="EMBL" id="JMQM01000002">
    <property type="protein sequence ID" value="KFB08877.1"/>
    <property type="molecule type" value="Genomic_DNA"/>
</dbReference>
<dbReference type="STRING" id="472175.EL18_03132"/>
<feature type="transmembrane region" description="Helical" evidence="1">
    <location>
        <begin position="35"/>
        <end position="56"/>
    </location>
</feature>
<dbReference type="Proteomes" id="UP000053675">
    <property type="component" value="Unassembled WGS sequence"/>
</dbReference>
<sequence length="57" mass="6301">MEKLLQNAEEAARMAMVNIEERDPLPPGPNYGPFGYFRLALLILAALIAALLIFSIL</sequence>
<dbReference type="PATRIC" id="fig|472175.3.peg.3128"/>
<dbReference type="eggNOG" id="ENOG5031KKA">
    <property type="taxonomic scope" value="Bacteria"/>
</dbReference>
<keyword evidence="1" id="KW-0472">Membrane</keyword>